<evidence type="ECO:0000256" key="1">
    <source>
        <dbReference type="ARBA" id="ARBA00004173"/>
    </source>
</evidence>
<evidence type="ECO:0000313" key="8">
    <source>
        <dbReference type="Proteomes" id="UP001488838"/>
    </source>
</evidence>
<dbReference type="InterPro" id="IPR048280">
    <property type="entry name" value="COX6B-like"/>
</dbReference>
<dbReference type="Pfam" id="PF02297">
    <property type="entry name" value="COX6B"/>
    <property type="match status" value="1"/>
</dbReference>
<comment type="subcellular location">
    <subcellularLocation>
        <location evidence="1">Mitochondrion</location>
    </subcellularLocation>
</comment>
<keyword evidence="2" id="KW-0496">Mitochondrion</keyword>
<reference evidence="7 8" key="1">
    <citation type="journal article" date="2023" name="bioRxiv">
        <title>Conserved and derived expression patterns and positive selection on dental genes reveal complex evolutionary context of ever-growing rodent molars.</title>
        <authorList>
            <person name="Calamari Z.T."/>
            <person name="Song A."/>
            <person name="Cohen E."/>
            <person name="Akter M."/>
            <person name="Roy R.D."/>
            <person name="Hallikas O."/>
            <person name="Christensen M.M."/>
            <person name="Li P."/>
            <person name="Marangoni P."/>
            <person name="Jernvall J."/>
            <person name="Klein O.D."/>
        </authorList>
    </citation>
    <scope>NUCLEOTIDE SEQUENCE [LARGE SCALE GENOMIC DNA]</scope>
    <source>
        <strain evidence="7">V071</strain>
    </source>
</reference>
<dbReference type="SUPFAM" id="SSF47694">
    <property type="entry name" value="Cytochrome c oxidase subunit h"/>
    <property type="match status" value="1"/>
</dbReference>
<feature type="compositionally biased region" description="Basic and acidic residues" evidence="6">
    <location>
        <begin position="102"/>
        <end position="114"/>
    </location>
</feature>
<dbReference type="AlphaFoldDB" id="A0AAW0HW94"/>
<dbReference type="FunFam" id="1.10.10.140:FF:000001">
    <property type="entry name" value="Cytochrome c oxidase subunit 6B1"/>
    <property type="match status" value="1"/>
</dbReference>
<dbReference type="InterPro" id="IPR036549">
    <property type="entry name" value="CX6/COA6-like_sf"/>
</dbReference>
<dbReference type="GO" id="GO:0005739">
    <property type="term" value="C:mitochondrion"/>
    <property type="evidence" value="ECO:0007669"/>
    <property type="project" value="UniProtKB-SubCell"/>
</dbReference>
<accession>A0AAW0HW94</accession>
<evidence type="ECO:0000256" key="4">
    <source>
        <dbReference type="ARBA" id="ARBA00040060"/>
    </source>
</evidence>
<gene>
    <name evidence="7" type="ORF">U0070_027331</name>
</gene>
<dbReference type="CDD" id="cd00926">
    <property type="entry name" value="Cyt_c_Oxidase_VIb"/>
    <property type="match status" value="1"/>
</dbReference>
<dbReference type="PANTHER" id="PTHR11387">
    <property type="entry name" value="CYTOCHROME C OXIDASE SUBUNIT 6B"/>
    <property type="match status" value="1"/>
</dbReference>
<feature type="region of interest" description="Disordered" evidence="6">
    <location>
        <begin position="82"/>
        <end position="143"/>
    </location>
</feature>
<dbReference type="Gene3D" id="1.10.10.140">
    <property type="entry name" value="Cytochrome c oxidase, subunit VIb"/>
    <property type="match status" value="1"/>
</dbReference>
<feature type="region of interest" description="Disordered" evidence="6">
    <location>
        <begin position="156"/>
        <end position="244"/>
    </location>
</feature>
<sequence>MVGTTSWVWESKEQEEVAQSSSSSSSSSVSLLGAHLWKHCTTVARKKLEMMAAMDTATPEKMMMNKSVRDRLNLHSLKLASDSSRRATLRSSMGSEHWMASRPEERQNEREKIRLQPSTVVPPRRKSHSTSFGLKSVNLPPLDSYSLAKDTLKTRKKESCLRQAQPSSDAQPSSSQRVTVQLRADKQEELDKDGRLDGQGQAEEGDDLSLEPCATAPEMPAAPQPGGNSKCPQEPGQPSGVSTTAEDIRTKIKDYKIPFDSHFPNQNETRNCWLNYLDFHHCEKAMTTSEGGDVSMCEWYQRVYKSLCPVSWVSAWDDGRAEGAFPGKI</sequence>
<dbReference type="GO" id="GO:0045277">
    <property type="term" value="C:respiratory chain complex IV"/>
    <property type="evidence" value="ECO:0007669"/>
    <property type="project" value="InterPro"/>
</dbReference>
<keyword evidence="8" id="KW-1185">Reference proteome</keyword>
<proteinExistence type="predicted"/>
<name>A0AAW0HW94_MYOGA</name>
<evidence type="ECO:0000256" key="3">
    <source>
        <dbReference type="ARBA" id="ARBA00023157"/>
    </source>
</evidence>
<keyword evidence="3" id="KW-1015">Disulfide bond</keyword>
<evidence type="ECO:0000313" key="7">
    <source>
        <dbReference type="EMBL" id="KAK7806329.1"/>
    </source>
</evidence>
<evidence type="ECO:0000256" key="5">
    <source>
        <dbReference type="ARBA" id="ARBA00042114"/>
    </source>
</evidence>
<dbReference type="InterPro" id="IPR003213">
    <property type="entry name" value="Cyt_c_oxidase_su6B"/>
</dbReference>
<feature type="compositionally biased region" description="Basic and acidic residues" evidence="6">
    <location>
        <begin position="183"/>
        <end position="196"/>
    </location>
</feature>
<evidence type="ECO:0000256" key="2">
    <source>
        <dbReference type="ARBA" id="ARBA00023128"/>
    </source>
</evidence>
<evidence type="ECO:0000256" key="6">
    <source>
        <dbReference type="SAM" id="MobiDB-lite"/>
    </source>
</evidence>
<dbReference type="EMBL" id="JBBHLL010000305">
    <property type="protein sequence ID" value="KAK7806329.1"/>
    <property type="molecule type" value="Genomic_DNA"/>
</dbReference>
<dbReference type="Proteomes" id="UP001488838">
    <property type="component" value="Unassembled WGS sequence"/>
</dbReference>
<protein>
    <recommendedName>
        <fullName evidence="4">Cytochrome c oxidase subunit 6B1</fullName>
    </recommendedName>
    <alternativeName>
        <fullName evidence="5">Cytochrome c oxidase subunit VIb isoform 1</fullName>
    </alternativeName>
</protein>
<feature type="compositionally biased region" description="Low complexity" evidence="6">
    <location>
        <begin position="163"/>
        <end position="176"/>
    </location>
</feature>
<comment type="caution">
    <text evidence="7">The sequence shown here is derived from an EMBL/GenBank/DDBJ whole genome shotgun (WGS) entry which is preliminary data.</text>
</comment>
<organism evidence="7 8">
    <name type="scientific">Myodes glareolus</name>
    <name type="common">Bank vole</name>
    <name type="synonym">Clethrionomys glareolus</name>
    <dbReference type="NCBI Taxonomy" id="447135"/>
    <lineage>
        <taxon>Eukaryota</taxon>
        <taxon>Metazoa</taxon>
        <taxon>Chordata</taxon>
        <taxon>Craniata</taxon>
        <taxon>Vertebrata</taxon>
        <taxon>Euteleostomi</taxon>
        <taxon>Mammalia</taxon>
        <taxon>Eutheria</taxon>
        <taxon>Euarchontoglires</taxon>
        <taxon>Glires</taxon>
        <taxon>Rodentia</taxon>
        <taxon>Myomorpha</taxon>
        <taxon>Muroidea</taxon>
        <taxon>Cricetidae</taxon>
        <taxon>Arvicolinae</taxon>
        <taxon>Myodes</taxon>
    </lineage>
</organism>